<evidence type="ECO:0000313" key="22">
    <source>
        <dbReference type="Proteomes" id="UP001163046"/>
    </source>
</evidence>
<evidence type="ECO:0000256" key="1">
    <source>
        <dbReference type="ARBA" id="ARBA00001936"/>
    </source>
</evidence>
<protein>
    <recommendedName>
        <fullName evidence="5">Beta-1,4-glucuronyltransferase 1</fullName>
    </recommendedName>
    <alternativeName>
        <fullName evidence="16">I-beta-1,3-N-acetylglucosaminyltransferase</fullName>
    </alternativeName>
    <alternativeName>
        <fullName evidence="19">N-acetyllactosaminide beta-1,3-N-acetylglucosaminyltransferase</fullName>
    </alternativeName>
    <alternativeName>
        <fullName evidence="17">Poly-N-acetyllactosamine extension enzyme</fullName>
    </alternativeName>
    <alternativeName>
        <fullName evidence="18">UDP-GlcNAc:betaGal beta-1,3-N-acetylglucosaminyltransferase 1</fullName>
    </alternativeName>
</protein>
<dbReference type="EMBL" id="MU825402">
    <property type="protein sequence ID" value="KAJ7392223.1"/>
    <property type="molecule type" value="Genomic_DNA"/>
</dbReference>
<evidence type="ECO:0000256" key="17">
    <source>
        <dbReference type="ARBA" id="ARBA00032175"/>
    </source>
</evidence>
<evidence type="ECO:0000256" key="8">
    <source>
        <dbReference type="ARBA" id="ARBA00022692"/>
    </source>
</evidence>
<dbReference type="Pfam" id="PF13896">
    <property type="entry name" value="Glyco_transf_49"/>
    <property type="match status" value="1"/>
</dbReference>
<proteinExistence type="inferred from homology"/>
<evidence type="ECO:0000256" key="16">
    <source>
        <dbReference type="ARBA" id="ARBA00030723"/>
    </source>
</evidence>
<evidence type="ECO:0000256" key="12">
    <source>
        <dbReference type="ARBA" id="ARBA00023034"/>
    </source>
</evidence>
<comment type="similarity">
    <text evidence="4">Belongs to the glycosyltransferase 49 family.</text>
</comment>
<evidence type="ECO:0000256" key="3">
    <source>
        <dbReference type="ARBA" id="ARBA00004922"/>
    </source>
</evidence>
<keyword evidence="22" id="KW-1185">Reference proteome</keyword>
<comment type="caution">
    <text evidence="21">The sequence shown here is derived from an EMBL/GenBank/DDBJ whole genome shotgun (WGS) entry which is preliminary data.</text>
</comment>
<keyword evidence="6" id="KW-0328">Glycosyltransferase</keyword>
<comment type="pathway">
    <text evidence="3">Protein modification; protein glycosylation.</text>
</comment>
<comment type="catalytic activity">
    <reaction evidence="20">
        <text>3-O-[beta-D-Xyl-(1-&gt;4)-Rib-ol-P-Rib-ol-P-3-beta-D-GalNAc-(1-&gt;3)-beta-D-GlcNAc-(1-&gt;4)-(O-6-P-alpha-D-Man)]-Thr-[protein] + UDP-alpha-D-glucuronate = 3-O-[beta-D-GlcA-(1-&gt;3)-beta-D-Xyl-(1-&gt;4)-Rib-ol-P-Rib-ol-P-3-beta-D-GalNAc-(1-&gt;3)-beta-D-GlcNAc-(1-&gt;4)-(O-6-P-alpha-D-Man)]-Thr-[protein] + UDP + H(+)</text>
        <dbReference type="Rhea" id="RHEA:46860"/>
        <dbReference type="Rhea" id="RHEA-COMP:15023"/>
        <dbReference type="Rhea" id="RHEA-COMP:17482"/>
        <dbReference type="ChEBI" id="CHEBI:15378"/>
        <dbReference type="ChEBI" id="CHEBI:58052"/>
        <dbReference type="ChEBI" id="CHEBI:58223"/>
        <dbReference type="ChEBI" id="CHEBI:142405"/>
        <dbReference type="ChEBI" id="CHEBI:177336"/>
    </reaction>
</comment>
<evidence type="ECO:0000256" key="18">
    <source>
        <dbReference type="ARBA" id="ARBA00032181"/>
    </source>
</evidence>
<evidence type="ECO:0000256" key="5">
    <source>
        <dbReference type="ARBA" id="ARBA00017962"/>
    </source>
</evidence>
<evidence type="ECO:0000256" key="2">
    <source>
        <dbReference type="ARBA" id="ARBA00004323"/>
    </source>
</evidence>
<dbReference type="AlphaFoldDB" id="A0A9X0A2F0"/>
<keyword evidence="10" id="KW-0735">Signal-anchor</keyword>
<dbReference type="GO" id="GO:0046872">
    <property type="term" value="F:metal ion binding"/>
    <property type="evidence" value="ECO:0007669"/>
    <property type="project" value="UniProtKB-KW"/>
</dbReference>
<keyword evidence="11" id="KW-1133">Transmembrane helix</keyword>
<evidence type="ECO:0000256" key="6">
    <source>
        <dbReference type="ARBA" id="ARBA00022676"/>
    </source>
</evidence>
<dbReference type="PANTHER" id="PTHR46420:SF1">
    <property type="entry name" value="BETA-1,4-GLUCURONYLTRANSFERASE 1"/>
    <property type="match status" value="1"/>
</dbReference>
<evidence type="ECO:0000313" key="21">
    <source>
        <dbReference type="EMBL" id="KAJ7392223.1"/>
    </source>
</evidence>
<dbReference type="PANTHER" id="PTHR46420">
    <property type="entry name" value="BETA-1,4-GLUCURONYLTRANSFERASE 1"/>
    <property type="match status" value="1"/>
</dbReference>
<evidence type="ECO:0000256" key="15">
    <source>
        <dbReference type="ARBA" id="ARBA00023211"/>
    </source>
</evidence>
<sequence>MLTYNEGSTTTLDHLVRLAFSHGALDNNKLQYKEPFSDKETLVRFQDLLEKKLDFKQLPTDSSGQYKIEVNFLPSRFQPVKGQHDVTLVTHCTSNHLHYLLDLTKHWKGPISLAVFVPGYDVVTTYTSLIGLHQCDHTFRDRVTVHLVYPMSHPPPENELGTHLKQALNHQGNCDEFLARLNNNDVAGEHNWNYANVKVPYPNNLLRNVGRSSVPPANYIFVVDVDMMCDGNLYSSFLGLAQRLNLFTINNDKRVFVVAAFESVRKLSPSATKKELLELWNLGSVQPFYYQACWKCQKHLNYEAWKSYHFSDNNLQIAYTIDWKDPWEPFYIAPNHAPLYDERFKQYGFNRISQVCETHIAGYDFVVLDNAFLVHHGFKTKEGFHSAKDEENNRNREIFRTFKKELKFKYPQSTRHC</sequence>
<comment type="subcellular location">
    <subcellularLocation>
        <location evidence="2">Golgi apparatus membrane</location>
        <topology evidence="2">Single-pass type II membrane protein</topology>
    </subcellularLocation>
</comment>
<keyword evidence="7" id="KW-0808">Transferase</keyword>
<accession>A0A9X0A2F0</accession>
<evidence type="ECO:0000256" key="10">
    <source>
        <dbReference type="ARBA" id="ARBA00022968"/>
    </source>
</evidence>
<keyword evidence="9" id="KW-0479">Metal-binding</keyword>
<name>A0A9X0A2F0_9CNID</name>
<gene>
    <name evidence="21" type="primary">B3GNT1_1</name>
    <name evidence="21" type="ORF">OS493_013599</name>
</gene>
<evidence type="ECO:0000256" key="13">
    <source>
        <dbReference type="ARBA" id="ARBA00023136"/>
    </source>
</evidence>
<keyword evidence="8" id="KW-0812">Transmembrane</keyword>
<evidence type="ECO:0000256" key="7">
    <source>
        <dbReference type="ARBA" id="ARBA00022679"/>
    </source>
</evidence>
<keyword evidence="15" id="KW-0464">Manganese</keyword>
<dbReference type="OrthoDB" id="9974378at2759"/>
<evidence type="ECO:0000256" key="4">
    <source>
        <dbReference type="ARBA" id="ARBA00008539"/>
    </source>
</evidence>
<keyword evidence="12" id="KW-0333">Golgi apparatus</keyword>
<dbReference type="Proteomes" id="UP001163046">
    <property type="component" value="Unassembled WGS sequence"/>
</dbReference>
<organism evidence="21 22">
    <name type="scientific">Desmophyllum pertusum</name>
    <dbReference type="NCBI Taxonomy" id="174260"/>
    <lineage>
        <taxon>Eukaryota</taxon>
        <taxon>Metazoa</taxon>
        <taxon>Cnidaria</taxon>
        <taxon>Anthozoa</taxon>
        <taxon>Hexacorallia</taxon>
        <taxon>Scleractinia</taxon>
        <taxon>Caryophylliina</taxon>
        <taxon>Caryophylliidae</taxon>
        <taxon>Desmophyllum</taxon>
    </lineage>
</organism>
<evidence type="ECO:0000256" key="11">
    <source>
        <dbReference type="ARBA" id="ARBA00022989"/>
    </source>
</evidence>
<keyword evidence="14" id="KW-0325">Glycoprotein</keyword>
<evidence type="ECO:0000256" key="9">
    <source>
        <dbReference type="ARBA" id="ARBA00022723"/>
    </source>
</evidence>
<dbReference type="GO" id="GO:0015020">
    <property type="term" value="F:glucuronosyltransferase activity"/>
    <property type="evidence" value="ECO:0007669"/>
    <property type="project" value="InterPro"/>
</dbReference>
<evidence type="ECO:0000256" key="19">
    <source>
        <dbReference type="ARBA" id="ARBA00033291"/>
    </source>
</evidence>
<dbReference type="GO" id="GO:0000139">
    <property type="term" value="C:Golgi membrane"/>
    <property type="evidence" value="ECO:0007669"/>
    <property type="project" value="UniProtKB-SubCell"/>
</dbReference>
<comment type="cofactor">
    <cofactor evidence="1">
        <name>Mn(2+)</name>
        <dbReference type="ChEBI" id="CHEBI:29035"/>
    </cofactor>
</comment>
<evidence type="ECO:0000256" key="20">
    <source>
        <dbReference type="ARBA" id="ARBA00047852"/>
    </source>
</evidence>
<evidence type="ECO:0000256" key="14">
    <source>
        <dbReference type="ARBA" id="ARBA00023180"/>
    </source>
</evidence>
<keyword evidence="13" id="KW-0472">Membrane</keyword>
<dbReference type="GO" id="GO:0035269">
    <property type="term" value="P:protein O-linked glycosylation via mannose"/>
    <property type="evidence" value="ECO:0007669"/>
    <property type="project" value="TreeGrafter"/>
</dbReference>
<dbReference type="InterPro" id="IPR043189">
    <property type="entry name" value="B4GAT1"/>
</dbReference>
<reference evidence="21" key="1">
    <citation type="submission" date="2023-01" db="EMBL/GenBank/DDBJ databases">
        <title>Genome assembly of the deep-sea coral Lophelia pertusa.</title>
        <authorList>
            <person name="Herrera S."/>
            <person name="Cordes E."/>
        </authorList>
    </citation>
    <scope>NUCLEOTIDE SEQUENCE</scope>
    <source>
        <strain evidence="21">USNM1676648</strain>
        <tissue evidence="21">Polyp</tissue>
    </source>
</reference>